<feature type="compositionally biased region" description="Polar residues" evidence="1">
    <location>
        <begin position="709"/>
        <end position="718"/>
    </location>
</feature>
<name>A0A8J2NJZ0_9HEXA</name>
<reference evidence="2" key="1">
    <citation type="submission" date="2021-06" db="EMBL/GenBank/DDBJ databases">
        <authorList>
            <person name="Hodson N. C."/>
            <person name="Mongue J. A."/>
            <person name="Jaron S. K."/>
        </authorList>
    </citation>
    <scope>NUCLEOTIDE SEQUENCE</scope>
</reference>
<gene>
    <name evidence="2" type="ORF">AFUS01_LOCUS2010</name>
</gene>
<feature type="region of interest" description="Disordered" evidence="1">
    <location>
        <begin position="694"/>
        <end position="740"/>
    </location>
</feature>
<dbReference type="Proteomes" id="UP000708208">
    <property type="component" value="Unassembled WGS sequence"/>
</dbReference>
<dbReference type="GO" id="GO:0006364">
    <property type="term" value="P:rRNA processing"/>
    <property type="evidence" value="ECO:0007669"/>
    <property type="project" value="TreeGrafter"/>
</dbReference>
<evidence type="ECO:0008006" key="4">
    <source>
        <dbReference type="Google" id="ProtNLM"/>
    </source>
</evidence>
<evidence type="ECO:0000313" key="3">
    <source>
        <dbReference type="Proteomes" id="UP000708208"/>
    </source>
</evidence>
<keyword evidence="3" id="KW-1185">Reference proteome</keyword>
<evidence type="ECO:0000256" key="1">
    <source>
        <dbReference type="SAM" id="MobiDB-lite"/>
    </source>
</evidence>
<organism evidence="2 3">
    <name type="scientific">Allacma fusca</name>
    <dbReference type="NCBI Taxonomy" id="39272"/>
    <lineage>
        <taxon>Eukaryota</taxon>
        <taxon>Metazoa</taxon>
        <taxon>Ecdysozoa</taxon>
        <taxon>Arthropoda</taxon>
        <taxon>Hexapoda</taxon>
        <taxon>Collembola</taxon>
        <taxon>Symphypleona</taxon>
        <taxon>Sminthuridae</taxon>
        <taxon>Allacma</taxon>
    </lineage>
</organism>
<evidence type="ECO:0000313" key="2">
    <source>
        <dbReference type="EMBL" id="CAG7669872.1"/>
    </source>
</evidence>
<feature type="non-terminal residue" evidence="2">
    <location>
        <position position="1"/>
    </location>
</feature>
<protein>
    <recommendedName>
        <fullName evidence="4">Pre-rRNA-processing protein RIX1 N-terminal domain-containing protein</fullName>
    </recommendedName>
</protein>
<accession>A0A8J2NJZ0</accession>
<comment type="caution">
    <text evidence="2">The sequence shown here is derived from an EMBL/GenBank/DDBJ whole genome shotgun (WGS) entry which is preliminary data.</text>
</comment>
<dbReference type="GO" id="GO:0005634">
    <property type="term" value="C:nucleus"/>
    <property type="evidence" value="ECO:0007669"/>
    <property type="project" value="TreeGrafter"/>
</dbReference>
<sequence>CTFRIYAVCKYRSHMAELLSLCTDLVIQPDVGKPENPVLTDCLKGLQSHRILKNANDESLKSVVKLMNQLLNDPRTRAKGLMLFDSFLAQVDSSRFVALQDSFVSALQLLSKCLNLDLSHRILVNLLPVCNKVPEFSQAVAASIVPKLLSRFGDTARTKTQEEIESLVVCLERYRGPCMTYRGQLEKVVRPYIDCSREEEVFSVAKMFPLLSALGGGGTKGERYSQDWNQSVTNLLRVMYDALAELYGDACTYIDTKNPYEVEDSGTNFDLPNIRQVDVLLRISTLNCRLCNLATILSSYLSEPFPAPKPVPVRGILNIISNMMLVNPVSLLKKPEVATPKEIVYLAGLIPSVLSVAFQLLRSLIRCCKTQIFPEVTGIELQIVEQAKWLLEKPGSFENLRIELYQTLQSLLKVTHGCLASNKNASIFLQLIFQDVRVTKQSVSLSKINRKGKKAAKGQGITSIQNSSDPEVVEKNESVCTNALKVLHLLVPVLANADTRSTYLLLVTTTWDLLKSGDPPSPYKAPESRANIFSCLAQLVLTPNPKSPVSVGVIANLLQLGSKDSSHLVASTCEQLSSTLERIINPAGPTLQFPAINLPYQSISEPAVNGDVNENGLDSDVEDYVQVIPTGLQLQDSFCQTEDSELEVEEELLSRSVLDVSFIKETVSQALRENLEELGSIIKLHNGGQNLSSVANHSCNDDDERNEKSSYNSDNFFQESLDDDEAPRRSKRTRVSPTTTESHIVLAEEVHKELPFDKVAALNSSFHNGFSSSNEVEDSVNVSVEEMLLTFDDDVIASTETV</sequence>
<proteinExistence type="predicted"/>
<dbReference type="PANTHER" id="PTHR34105:SF1">
    <property type="entry name" value="PROLINE-, GLUTAMIC ACID- AND LEUCINE-RICH PROTEIN 1"/>
    <property type="match status" value="1"/>
</dbReference>
<dbReference type="PANTHER" id="PTHR34105">
    <property type="entry name" value="PROLINE-, GLUTAMIC ACID- AND LEUCINE-RICH PROTEIN 1"/>
    <property type="match status" value="1"/>
</dbReference>
<dbReference type="EMBL" id="CAJVCH010011262">
    <property type="protein sequence ID" value="CAG7669872.1"/>
    <property type="molecule type" value="Genomic_DNA"/>
</dbReference>
<dbReference type="AlphaFoldDB" id="A0A8J2NJZ0"/>
<dbReference type="OrthoDB" id="20900at2759"/>